<name>A0ABQ0L543_MYCCL</name>
<evidence type="ECO:0000313" key="3">
    <source>
        <dbReference type="Proteomes" id="UP000815677"/>
    </source>
</evidence>
<reference evidence="2" key="1">
    <citation type="submission" date="2014-09" db="EMBL/GenBank/DDBJ databases">
        <title>Genome sequence of the luminous mushroom Mycena chlorophos for searching fungal bioluminescence genes.</title>
        <authorList>
            <person name="Tanaka Y."/>
            <person name="Kasuga D."/>
            <person name="Oba Y."/>
            <person name="Hase S."/>
            <person name="Sato K."/>
            <person name="Oba Y."/>
            <person name="Sakakibara Y."/>
        </authorList>
    </citation>
    <scope>NUCLEOTIDE SEQUENCE</scope>
</reference>
<keyword evidence="3" id="KW-1185">Reference proteome</keyword>
<evidence type="ECO:0000256" key="1">
    <source>
        <dbReference type="SAM" id="MobiDB-lite"/>
    </source>
</evidence>
<protein>
    <submittedName>
        <fullName evidence="2">Uncharacterized protein</fullName>
    </submittedName>
</protein>
<evidence type="ECO:0000313" key="2">
    <source>
        <dbReference type="EMBL" id="GAT45622.1"/>
    </source>
</evidence>
<dbReference type="Proteomes" id="UP000815677">
    <property type="component" value="Unassembled WGS sequence"/>
</dbReference>
<accession>A0ABQ0L543</accession>
<sequence>MQALEASKLPTSECPLPKPNPSSALTPCCKRAECTTSPPNPPKHAGLQDRPVGDVLPAFFFLARRPHRPAIVIHNKKVLEYHRNRTEDLCSACNCARLRASLLAYIKAPYCRSSLTRGSLRVLVESGTACLVVARCLDGDYLDEG</sequence>
<dbReference type="EMBL" id="DF841573">
    <property type="protein sequence ID" value="GAT45622.1"/>
    <property type="molecule type" value="Genomic_DNA"/>
</dbReference>
<proteinExistence type="predicted"/>
<feature type="region of interest" description="Disordered" evidence="1">
    <location>
        <begin position="1"/>
        <end position="22"/>
    </location>
</feature>
<organism evidence="2 3">
    <name type="scientific">Mycena chlorophos</name>
    <name type="common">Agaric fungus</name>
    <name type="synonym">Agaricus chlorophos</name>
    <dbReference type="NCBI Taxonomy" id="658473"/>
    <lineage>
        <taxon>Eukaryota</taxon>
        <taxon>Fungi</taxon>
        <taxon>Dikarya</taxon>
        <taxon>Basidiomycota</taxon>
        <taxon>Agaricomycotina</taxon>
        <taxon>Agaricomycetes</taxon>
        <taxon>Agaricomycetidae</taxon>
        <taxon>Agaricales</taxon>
        <taxon>Marasmiineae</taxon>
        <taxon>Mycenaceae</taxon>
        <taxon>Mycena</taxon>
    </lineage>
</organism>
<gene>
    <name evidence="2" type="ORF">MCHLO_03188</name>
</gene>